<dbReference type="Proteomes" id="UP000799439">
    <property type="component" value="Unassembled WGS sequence"/>
</dbReference>
<dbReference type="InterPro" id="IPR051783">
    <property type="entry name" value="NAD(P)-dependent_oxidoreduct"/>
</dbReference>
<dbReference type="Gene3D" id="3.40.50.720">
    <property type="entry name" value="NAD(P)-binding Rossmann-like Domain"/>
    <property type="match status" value="2"/>
</dbReference>
<keyword evidence="3" id="KW-1185">Reference proteome</keyword>
<dbReference type="EMBL" id="ML996087">
    <property type="protein sequence ID" value="KAF2152169.1"/>
    <property type="molecule type" value="Genomic_DNA"/>
</dbReference>
<evidence type="ECO:0000313" key="3">
    <source>
        <dbReference type="Proteomes" id="UP000799439"/>
    </source>
</evidence>
<evidence type="ECO:0000313" key="2">
    <source>
        <dbReference type="EMBL" id="KAF2152169.1"/>
    </source>
</evidence>
<dbReference type="AlphaFoldDB" id="A0A9P4J053"/>
<dbReference type="PANTHER" id="PTHR48079:SF6">
    <property type="entry name" value="NAD(P)-BINDING DOMAIN-CONTAINING PROTEIN-RELATED"/>
    <property type="match status" value="1"/>
</dbReference>
<dbReference type="PANTHER" id="PTHR48079">
    <property type="entry name" value="PROTEIN YEEZ"/>
    <property type="match status" value="1"/>
</dbReference>
<evidence type="ECO:0000259" key="1">
    <source>
        <dbReference type="Pfam" id="PF01370"/>
    </source>
</evidence>
<dbReference type="SUPFAM" id="SSF51735">
    <property type="entry name" value="NAD(P)-binding Rossmann-fold domains"/>
    <property type="match status" value="1"/>
</dbReference>
<dbReference type="GO" id="GO:0004029">
    <property type="term" value="F:aldehyde dehydrogenase (NAD+) activity"/>
    <property type="evidence" value="ECO:0007669"/>
    <property type="project" value="TreeGrafter"/>
</dbReference>
<name>A0A9P4J053_9PEZI</name>
<accession>A0A9P4J053</accession>
<dbReference type="InterPro" id="IPR036291">
    <property type="entry name" value="NAD(P)-bd_dom_sf"/>
</dbReference>
<sequence length="359" mass="39397">MVLVEMARPAVQRPGVKLLSTGVTGYIAGDAVHAIHEEHPDFQYAFLVRTEEKATIVKNKYPKARIVLGGLDDASLLEEEAAKADVVLHAADASDHERAARAIAAGLVKGHSKRNPGYWLHTGGTGILTYKDSENDFKTLGCWTDKEYNDLAGVEELTTLPDEAFHRNVDKIVLETGAQHGDSVKTVIVCPPTIYGTGRGPVSGRGRQVYELAKLVLQKQYIPVIGEGKARWNNVHVADLADVFRLLVNKAADQDTNNELWGSKGYLLVENGEHLWTDLAKLVGKEAAQQGFIKSPSEDSLSKDDAIDQAGFEAVSWGLNSRGRAERARKYLGWAPSRRSIEEEIPTIVKEEHSRLSKA</sequence>
<organism evidence="2 3">
    <name type="scientific">Myriangium duriaei CBS 260.36</name>
    <dbReference type="NCBI Taxonomy" id="1168546"/>
    <lineage>
        <taxon>Eukaryota</taxon>
        <taxon>Fungi</taxon>
        <taxon>Dikarya</taxon>
        <taxon>Ascomycota</taxon>
        <taxon>Pezizomycotina</taxon>
        <taxon>Dothideomycetes</taxon>
        <taxon>Dothideomycetidae</taxon>
        <taxon>Myriangiales</taxon>
        <taxon>Myriangiaceae</taxon>
        <taxon>Myriangium</taxon>
    </lineage>
</organism>
<dbReference type="Pfam" id="PF01370">
    <property type="entry name" value="Epimerase"/>
    <property type="match status" value="1"/>
</dbReference>
<proteinExistence type="predicted"/>
<dbReference type="InterPro" id="IPR001509">
    <property type="entry name" value="Epimerase_deHydtase"/>
</dbReference>
<comment type="caution">
    <text evidence="2">The sequence shown here is derived from an EMBL/GenBank/DDBJ whole genome shotgun (WGS) entry which is preliminary data.</text>
</comment>
<dbReference type="OrthoDB" id="2130169at2759"/>
<dbReference type="GO" id="GO:0005737">
    <property type="term" value="C:cytoplasm"/>
    <property type="evidence" value="ECO:0007669"/>
    <property type="project" value="TreeGrafter"/>
</dbReference>
<reference evidence="2" key="1">
    <citation type="journal article" date="2020" name="Stud. Mycol.">
        <title>101 Dothideomycetes genomes: a test case for predicting lifestyles and emergence of pathogens.</title>
        <authorList>
            <person name="Haridas S."/>
            <person name="Albert R."/>
            <person name="Binder M."/>
            <person name="Bloem J."/>
            <person name="Labutti K."/>
            <person name="Salamov A."/>
            <person name="Andreopoulos B."/>
            <person name="Baker S."/>
            <person name="Barry K."/>
            <person name="Bills G."/>
            <person name="Bluhm B."/>
            <person name="Cannon C."/>
            <person name="Castanera R."/>
            <person name="Culley D."/>
            <person name="Daum C."/>
            <person name="Ezra D."/>
            <person name="Gonzalez J."/>
            <person name="Henrissat B."/>
            <person name="Kuo A."/>
            <person name="Liang C."/>
            <person name="Lipzen A."/>
            <person name="Lutzoni F."/>
            <person name="Magnuson J."/>
            <person name="Mondo S."/>
            <person name="Nolan M."/>
            <person name="Ohm R."/>
            <person name="Pangilinan J."/>
            <person name="Park H.-J."/>
            <person name="Ramirez L."/>
            <person name="Alfaro M."/>
            <person name="Sun H."/>
            <person name="Tritt A."/>
            <person name="Yoshinaga Y."/>
            <person name="Zwiers L.-H."/>
            <person name="Turgeon B."/>
            <person name="Goodwin S."/>
            <person name="Spatafora J."/>
            <person name="Crous P."/>
            <person name="Grigoriev I."/>
        </authorList>
    </citation>
    <scope>NUCLEOTIDE SEQUENCE</scope>
    <source>
        <strain evidence="2">CBS 260.36</strain>
    </source>
</reference>
<protein>
    <submittedName>
        <fullName evidence="2">NAD(P)-binding protein</fullName>
    </submittedName>
</protein>
<gene>
    <name evidence="2" type="ORF">K461DRAFT_328420</name>
</gene>
<feature type="domain" description="NAD-dependent epimerase/dehydratase" evidence="1">
    <location>
        <begin position="168"/>
        <end position="255"/>
    </location>
</feature>